<dbReference type="CDD" id="cd05580">
    <property type="entry name" value="STKc_PKA_like"/>
    <property type="match status" value="1"/>
</dbReference>
<dbReference type="GO" id="GO:0005634">
    <property type="term" value="C:nucleus"/>
    <property type="evidence" value="ECO:0007669"/>
    <property type="project" value="TreeGrafter"/>
</dbReference>
<keyword evidence="4" id="KW-0547">Nucleotide-binding</keyword>
<feature type="compositionally biased region" description="Polar residues" evidence="9">
    <location>
        <begin position="165"/>
        <end position="220"/>
    </location>
</feature>
<dbReference type="InterPro" id="IPR008271">
    <property type="entry name" value="Ser/Thr_kinase_AS"/>
</dbReference>
<dbReference type="GO" id="GO:0005952">
    <property type="term" value="C:cAMP-dependent protein kinase complex"/>
    <property type="evidence" value="ECO:0007669"/>
    <property type="project" value="TreeGrafter"/>
</dbReference>
<evidence type="ECO:0000256" key="2">
    <source>
        <dbReference type="ARBA" id="ARBA00022527"/>
    </source>
</evidence>
<feature type="region of interest" description="Disordered" evidence="9">
    <location>
        <begin position="12"/>
        <end position="43"/>
    </location>
</feature>
<dbReference type="InterPro" id="IPR011009">
    <property type="entry name" value="Kinase-like_dom_sf"/>
</dbReference>
<dbReference type="SMART" id="SM00220">
    <property type="entry name" value="S_TKc"/>
    <property type="match status" value="1"/>
</dbReference>
<evidence type="ECO:0000256" key="7">
    <source>
        <dbReference type="ARBA" id="ARBA00047292"/>
    </source>
</evidence>
<feature type="domain" description="Protein kinase" evidence="10">
    <location>
        <begin position="251"/>
        <end position="506"/>
    </location>
</feature>
<dbReference type="InParanoid" id="A0A163MDQ3"/>
<keyword evidence="5" id="KW-0418">Kinase</keyword>
<sequence length="564" mass="63512">MDLISKGVDMLRLSRKEHDRSPPTSRSVSPTSSFTTDDGTNTCVSLTPIRTPSSASELASESITFSSLDHTKPNDKLINQVPPSAIDLPVPMAPFKHHQYLSISPSHPSPLSPYPQQHELYPPVHDITHSNNFGDNVNAYLQEDNKDYFSQPIINSDSHGLAAHINSSNTPPPTAKSSNLSTATTPELSAPSSAAVTPNASAPKSPNRTVHTVGSNSSKKYGTHAVFTGSAARRRYQVKRNKHRKLRLDDFIFKQTLGTGACGRVHLAQSKFNKKHYAIKTLNKYDVVRKKQVTHTNNEFAILKDMTHPFLVTLWDAFQDDSHLFMVMDFIPGGELFRVLRRQKNFSEEAVRFYAAEVILALEYLHANEIIYRDLKPENILLDEKGHVKLTDFGFAKRVPTYTYTVCGTPDYLAPEIIRSNGYTRAVDWWSLGVLIFEMLVGKPPFEDKNPVNLYEKILECRIDWPDDINPVLKDLLLGLLTPDVEKRYGATANDGERDIKRHPWFESIDFDLAFQRQLVPPYIPSVKDDGDSACFAKYKEPGHPYGSHHTSFVDPYRSKFPAF</sequence>
<dbReference type="EMBL" id="LT554307">
    <property type="protein sequence ID" value="SAM03859.1"/>
    <property type="molecule type" value="Genomic_DNA"/>
</dbReference>
<dbReference type="Pfam" id="PF00069">
    <property type="entry name" value="Pkinase"/>
    <property type="match status" value="1"/>
</dbReference>
<dbReference type="PANTHER" id="PTHR24353:SF153">
    <property type="entry name" value="CAMP-DEPENDENT PROTEIN KINASE CATALYTIC SUBUNIT 1"/>
    <property type="match status" value="1"/>
</dbReference>
<evidence type="ECO:0000256" key="9">
    <source>
        <dbReference type="SAM" id="MobiDB-lite"/>
    </source>
</evidence>
<dbReference type="OrthoDB" id="63267at2759"/>
<feature type="domain" description="AGC-kinase C-terminal" evidence="11">
    <location>
        <begin position="507"/>
        <end position="564"/>
    </location>
</feature>
<evidence type="ECO:0000259" key="11">
    <source>
        <dbReference type="PROSITE" id="PS51285"/>
    </source>
</evidence>
<dbReference type="Gene3D" id="1.10.510.10">
    <property type="entry name" value="Transferase(Phosphotransferase) domain 1"/>
    <property type="match status" value="1"/>
</dbReference>
<reference evidence="12" key="1">
    <citation type="submission" date="2016-04" db="EMBL/GenBank/DDBJ databases">
        <authorList>
            <person name="Evans L.H."/>
            <person name="Alamgir A."/>
            <person name="Owens N."/>
            <person name="Weber N.D."/>
            <person name="Virtaneva K."/>
            <person name="Barbian K."/>
            <person name="Babar A."/>
            <person name="Rosenke K."/>
        </authorList>
    </citation>
    <scope>NUCLEOTIDE SEQUENCE [LARGE SCALE GENOMIC DNA]</scope>
    <source>
        <strain evidence="12">CBS 101.48</strain>
    </source>
</reference>
<evidence type="ECO:0000256" key="1">
    <source>
        <dbReference type="ARBA" id="ARBA00012444"/>
    </source>
</evidence>
<dbReference type="EC" id="2.7.11.11" evidence="1"/>
<dbReference type="GO" id="GO:0005829">
    <property type="term" value="C:cytosol"/>
    <property type="evidence" value="ECO:0007669"/>
    <property type="project" value="TreeGrafter"/>
</dbReference>
<dbReference type="STRING" id="4829.A0A163MDQ3"/>
<dbReference type="PROSITE" id="PS50011">
    <property type="entry name" value="PROTEIN_KINASE_DOM"/>
    <property type="match status" value="1"/>
</dbReference>
<dbReference type="FunFam" id="1.10.510.10:FF:000005">
    <property type="entry name" value="cAMP-dependent protein kinase catalytic subunit alpha"/>
    <property type="match status" value="1"/>
</dbReference>
<keyword evidence="6" id="KW-0067">ATP-binding</keyword>
<dbReference type="OMA" id="DSACFAK"/>
<name>A0A163MDQ3_ABSGL</name>
<dbReference type="InterPro" id="IPR000961">
    <property type="entry name" value="AGC-kinase_C"/>
</dbReference>
<feature type="compositionally biased region" description="Low complexity" evidence="9">
    <location>
        <begin position="22"/>
        <end position="36"/>
    </location>
</feature>
<dbReference type="GO" id="GO:0004691">
    <property type="term" value="F:cAMP-dependent protein kinase activity"/>
    <property type="evidence" value="ECO:0007669"/>
    <property type="project" value="UniProtKB-EC"/>
</dbReference>
<evidence type="ECO:0000256" key="4">
    <source>
        <dbReference type="ARBA" id="ARBA00022741"/>
    </source>
</evidence>
<evidence type="ECO:0000313" key="12">
    <source>
        <dbReference type="EMBL" id="SAM03859.1"/>
    </source>
</evidence>
<dbReference type="PROSITE" id="PS51285">
    <property type="entry name" value="AGC_KINASE_CTER"/>
    <property type="match status" value="1"/>
</dbReference>
<dbReference type="Gene3D" id="3.30.200.20">
    <property type="entry name" value="Phosphorylase Kinase, domain 1"/>
    <property type="match status" value="1"/>
</dbReference>
<feature type="region of interest" description="Disordered" evidence="9">
    <location>
        <begin position="161"/>
        <end position="221"/>
    </location>
</feature>
<dbReference type="GO" id="GO:0005524">
    <property type="term" value="F:ATP binding"/>
    <property type="evidence" value="ECO:0007669"/>
    <property type="project" value="UniProtKB-KW"/>
</dbReference>
<dbReference type="PANTHER" id="PTHR24353">
    <property type="entry name" value="CYCLIC NUCLEOTIDE-DEPENDENT PROTEIN KINASE"/>
    <property type="match status" value="1"/>
</dbReference>
<comment type="catalytic activity">
    <reaction evidence="8">
        <text>L-seryl-[protein] + ATP = O-phospho-L-seryl-[protein] + ADP + H(+)</text>
        <dbReference type="Rhea" id="RHEA:17989"/>
        <dbReference type="Rhea" id="RHEA-COMP:9863"/>
        <dbReference type="Rhea" id="RHEA-COMP:11604"/>
        <dbReference type="ChEBI" id="CHEBI:15378"/>
        <dbReference type="ChEBI" id="CHEBI:29999"/>
        <dbReference type="ChEBI" id="CHEBI:30616"/>
        <dbReference type="ChEBI" id="CHEBI:83421"/>
        <dbReference type="ChEBI" id="CHEBI:456216"/>
        <dbReference type="EC" id="2.7.11.11"/>
    </reaction>
</comment>
<evidence type="ECO:0000259" key="10">
    <source>
        <dbReference type="PROSITE" id="PS50011"/>
    </source>
</evidence>
<accession>A0A163MDQ3</accession>
<gene>
    <name evidence="12" type="primary">ABSGL_09715.1 scaffold 11617</name>
</gene>
<evidence type="ECO:0000256" key="8">
    <source>
        <dbReference type="ARBA" id="ARBA00047454"/>
    </source>
</evidence>
<dbReference type="InterPro" id="IPR000719">
    <property type="entry name" value="Prot_kinase_dom"/>
</dbReference>
<evidence type="ECO:0000313" key="13">
    <source>
        <dbReference type="Proteomes" id="UP000078561"/>
    </source>
</evidence>
<dbReference type="AlphaFoldDB" id="A0A163MDQ3"/>
<evidence type="ECO:0000256" key="6">
    <source>
        <dbReference type="ARBA" id="ARBA00022840"/>
    </source>
</evidence>
<keyword evidence="13" id="KW-1185">Reference proteome</keyword>
<dbReference type="Proteomes" id="UP000078561">
    <property type="component" value="Unassembled WGS sequence"/>
</dbReference>
<evidence type="ECO:0000256" key="5">
    <source>
        <dbReference type="ARBA" id="ARBA00022777"/>
    </source>
</evidence>
<keyword evidence="3" id="KW-0808">Transferase</keyword>
<evidence type="ECO:0000256" key="3">
    <source>
        <dbReference type="ARBA" id="ARBA00022679"/>
    </source>
</evidence>
<dbReference type="SUPFAM" id="SSF56112">
    <property type="entry name" value="Protein kinase-like (PK-like)"/>
    <property type="match status" value="1"/>
</dbReference>
<proteinExistence type="predicted"/>
<feature type="compositionally biased region" description="Basic and acidic residues" evidence="9">
    <location>
        <begin position="12"/>
        <end position="21"/>
    </location>
</feature>
<organism evidence="12">
    <name type="scientific">Absidia glauca</name>
    <name type="common">Pin mould</name>
    <dbReference type="NCBI Taxonomy" id="4829"/>
    <lineage>
        <taxon>Eukaryota</taxon>
        <taxon>Fungi</taxon>
        <taxon>Fungi incertae sedis</taxon>
        <taxon>Mucoromycota</taxon>
        <taxon>Mucoromycotina</taxon>
        <taxon>Mucoromycetes</taxon>
        <taxon>Mucorales</taxon>
        <taxon>Cunninghamellaceae</taxon>
        <taxon>Absidia</taxon>
    </lineage>
</organism>
<comment type="catalytic activity">
    <reaction evidence="7">
        <text>L-threonyl-[protein] + ATP = O-phospho-L-threonyl-[protein] + ADP + H(+)</text>
        <dbReference type="Rhea" id="RHEA:46608"/>
        <dbReference type="Rhea" id="RHEA-COMP:11060"/>
        <dbReference type="Rhea" id="RHEA-COMP:11605"/>
        <dbReference type="ChEBI" id="CHEBI:15378"/>
        <dbReference type="ChEBI" id="CHEBI:30013"/>
        <dbReference type="ChEBI" id="CHEBI:30616"/>
        <dbReference type="ChEBI" id="CHEBI:61977"/>
        <dbReference type="ChEBI" id="CHEBI:456216"/>
        <dbReference type="EC" id="2.7.11.11"/>
    </reaction>
</comment>
<keyword evidence="2" id="KW-0723">Serine/threonine-protein kinase</keyword>
<dbReference type="PROSITE" id="PS00108">
    <property type="entry name" value="PROTEIN_KINASE_ST"/>
    <property type="match status" value="1"/>
</dbReference>
<protein>
    <recommendedName>
        <fullName evidence="1">cAMP-dependent protein kinase</fullName>
        <ecNumber evidence="1">2.7.11.11</ecNumber>
    </recommendedName>
</protein>